<name>Q5GQT4_BPSYP</name>
<keyword evidence="2" id="KW-1185">Reference proteome</keyword>
<accession>Q5GQT4</accession>
<reference evidence="1 2" key="1">
    <citation type="journal article" date="2004" name="Proc. Natl. Acad. Sci. U.S.A.">
        <title>Genetic organization of the psbAD region in phages infecting marine Synechococcus strains.</title>
        <authorList>
            <person name="Millard A."/>
            <person name="Clokie M.R."/>
            <person name="Shub D.A."/>
            <person name="Mann N.H."/>
        </authorList>
    </citation>
    <scope>NUCLEOTIDE SEQUENCE [LARGE SCALE GENOMIC DNA]</scope>
</reference>
<proteinExistence type="predicted"/>
<gene>
    <name evidence="1" type="ORF">S-PM2p020</name>
</gene>
<reference evidence="1 2" key="2">
    <citation type="journal article" date="2005" name="J. Bacteriol.">
        <title>The genome of S-PM2, a 'photosynthetic' T4-type bacteriophage that infects marine Synechococcus strains.</title>
        <authorList>
            <person name="Mann N.H."/>
            <person name="Clokie M.R."/>
            <person name="Millard A."/>
            <person name="Cook A."/>
            <person name="Wilson W.H."/>
            <person name="Wheatley P.J."/>
            <person name="Letarov A."/>
            <person name="Krisch H.M."/>
        </authorList>
    </citation>
    <scope>NUCLEOTIDE SEQUENCE</scope>
</reference>
<dbReference type="KEGG" id="vg:3260435"/>
<dbReference type="EMBL" id="AJ630128">
    <property type="protein sequence ID" value="CAF34084.1"/>
    <property type="molecule type" value="Genomic_DNA"/>
</dbReference>
<dbReference type="GeneID" id="3260435"/>
<dbReference type="Proteomes" id="UP000000994">
    <property type="component" value="Segment"/>
</dbReference>
<organismHost>
    <name type="scientific">Synechococcus</name>
    <dbReference type="NCBI Taxonomy" id="1129"/>
</organismHost>
<organism evidence="1 2">
    <name type="scientific">Synechococcus phage S-PM2</name>
    <dbReference type="NCBI Taxonomy" id="238854"/>
    <lineage>
        <taxon>Viruses</taxon>
        <taxon>Duplodnaviria</taxon>
        <taxon>Heunggongvirae</taxon>
        <taxon>Uroviricota</taxon>
        <taxon>Caudoviricetes</taxon>
        <taxon>Pantevenvirales</taxon>
        <taxon>Kyanoviridae</taxon>
        <taxon>Nodensvirus</taxon>
        <taxon>Nodensvirus spm2</taxon>
    </lineage>
</organism>
<dbReference type="RefSeq" id="YP_195054.1">
    <property type="nucleotide sequence ID" value="NC_006820.1"/>
</dbReference>
<evidence type="ECO:0000313" key="1">
    <source>
        <dbReference type="EMBL" id="CAF34084.1"/>
    </source>
</evidence>
<sequence length="66" mass="7993">MTYTDITKLENCPECGANWVDKLIPQQYWENYSPPYFYSRVIGVELIDEDRINHWLCPDCNYKFPR</sequence>
<evidence type="ECO:0000313" key="2">
    <source>
        <dbReference type="Proteomes" id="UP000000994"/>
    </source>
</evidence>
<protein>
    <submittedName>
        <fullName evidence="1">Hypothetical-Protein belonging to T4-LIKE GC: 765</fullName>
    </submittedName>
</protein>